<evidence type="ECO:0000313" key="2">
    <source>
        <dbReference type="EMBL" id="CAG9983575.1"/>
    </source>
</evidence>
<dbReference type="Proteomes" id="UP000754883">
    <property type="component" value="Unassembled WGS sequence"/>
</dbReference>
<feature type="region of interest" description="Disordered" evidence="1">
    <location>
        <begin position="178"/>
        <end position="229"/>
    </location>
</feature>
<evidence type="ECO:0000313" key="3">
    <source>
        <dbReference type="Proteomes" id="UP000754883"/>
    </source>
</evidence>
<accession>A0A9N9UDL8</accession>
<evidence type="ECO:0000256" key="1">
    <source>
        <dbReference type="SAM" id="MobiDB-lite"/>
    </source>
</evidence>
<proteinExistence type="predicted"/>
<feature type="region of interest" description="Disordered" evidence="1">
    <location>
        <begin position="24"/>
        <end position="62"/>
    </location>
</feature>
<gene>
    <name evidence="2" type="ORF">CBYS24578_00015858</name>
</gene>
<organism evidence="2 3">
    <name type="scientific">Clonostachys byssicola</name>
    <dbReference type="NCBI Taxonomy" id="160290"/>
    <lineage>
        <taxon>Eukaryota</taxon>
        <taxon>Fungi</taxon>
        <taxon>Dikarya</taxon>
        <taxon>Ascomycota</taxon>
        <taxon>Pezizomycotina</taxon>
        <taxon>Sordariomycetes</taxon>
        <taxon>Hypocreomycetidae</taxon>
        <taxon>Hypocreales</taxon>
        <taxon>Bionectriaceae</taxon>
        <taxon>Clonostachys</taxon>
    </lineage>
</organism>
<comment type="caution">
    <text evidence="2">The sequence shown here is derived from an EMBL/GenBank/DDBJ whole genome shotgun (WGS) entry which is preliminary data.</text>
</comment>
<dbReference type="OrthoDB" id="5401786at2759"/>
<feature type="compositionally biased region" description="Polar residues" evidence="1">
    <location>
        <begin position="502"/>
        <end position="511"/>
    </location>
</feature>
<reference evidence="2" key="1">
    <citation type="submission" date="2021-10" db="EMBL/GenBank/DDBJ databases">
        <authorList>
            <person name="Piombo E."/>
        </authorList>
    </citation>
    <scope>NUCLEOTIDE SEQUENCE</scope>
</reference>
<feature type="compositionally biased region" description="Basic and acidic residues" evidence="1">
    <location>
        <begin position="25"/>
        <end position="37"/>
    </location>
</feature>
<sequence length="574" mass="63529">MSFTFDNASQRVLPRVIEALQRLQRNPDHLARERDQPYDGSPPPYTELRETTQPRSPGPPVVRDKVQEQWRLSEIRNKSLPLNQFRSQAKREEERLDIQMYEDQRGRRGILPFDEATDYGANAENNVRARWVEQGIWGEEWGPAWPRGIRPLGNGGAPAPSYDGPFYGSYSLANSDLRPGCRWGHEQGDTPSPSPSPPPPPPPPPQNPDAFIFVPWSRTPSPPPSPRPRFQVARVLPDDTVIIKIPKPTVRDPEASRPLPQFLYQVDKEREWIKYGTNTFNTPGRTVNLDYLAYESVKKNWIKDGIWSPKWDGELPGSSWYHEEPESWGAVEPQHAAPASTDPARRPPDLTTEDSQQQARRRQGSNDVPNDEADAPHAESPLGRQARDTLAQQAVAQDSRPSRSHGPHQSLRHATTTRPDHQDGTGPSNTQARRTRPKRGRSDDTAESEQPVPPPKRAKKSGGGKGRASAPNDGPVETTSDPREKPPAGRKIGVQGAGAMGSESNGVSQKGGTRRSARIANRQAQAEAAAAVANMTPTAPASSRPRAARKGKTTSSNKQVVMVPKNGKKSRSRR</sequence>
<dbReference type="AlphaFoldDB" id="A0A9N9UDL8"/>
<name>A0A9N9UDL8_9HYPO</name>
<protein>
    <submittedName>
        <fullName evidence="2">Uncharacterized protein</fullName>
    </submittedName>
</protein>
<feature type="compositionally biased region" description="Pro residues" evidence="1">
    <location>
        <begin position="192"/>
        <end position="207"/>
    </location>
</feature>
<dbReference type="EMBL" id="CABFNO020001364">
    <property type="protein sequence ID" value="CAG9983575.1"/>
    <property type="molecule type" value="Genomic_DNA"/>
</dbReference>
<keyword evidence="3" id="KW-1185">Reference proteome</keyword>
<feature type="compositionally biased region" description="Low complexity" evidence="1">
    <location>
        <begin position="518"/>
        <end position="545"/>
    </location>
</feature>
<feature type="region of interest" description="Disordered" evidence="1">
    <location>
        <begin position="322"/>
        <end position="574"/>
    </location>
</feature>